<accession>A0A1V4KH91</accession>
<feature type="compositionally biased region" description="Basic and acidic residues" evidence="1">
    <location>
        <begin position="11"/>
        <end position="21"/>
    </location>
</feature>
<evidence type="ECO:0000313" key="3">
    <source>
        <dbReference type="Proteomes" id="UP000190648"/>
    </source>
</evidence>
<keyword evidence="3" id="KW-1185">Reference proteome</keyword>
<evidence type="ECO:0000313" key="2">
    <source>
        <dbReference type="EMBL" id="OPJ83761.1"/>
    </source>
</evidence>
<comment type="caution">
    <text evidence="2">The sequence shown here is derived from an EMBL/GenBank/DDBJ whole genome shotgun (WGS) entry which is preliminary data.</text>
</comment>
<dbReference type="EMBL" id="LSYS01003169">
    <property type="protein sequence ID" value="OPJ83761.1"/>
    <property type="molecule type" value="Genomic_DNA"/>
</dbReference>
<dbReference type="Proteomes" id="UP000190648">
    <property type="component" value="Unassembled WGS sequence"/>
</dbReference>
<evidence type="ECO:0000256" key="1">
    <source>
        <dbReference type="SAM" id="MobiDB-lite"/>
    </source>
</evidence>
<dbReference type="AlphaFoldDB" id="A0A1V4KH91"/>
<gene>
    <name evidence="2" type="ORF">AV530_006593</name>
</gene>
<sequence length="78" mass="8643">MGSSPAWLGGEARDQGDKMNPIRREENIAHLTLACLGGTSEVFTLIGINVLTDWYQCIHLEENVNVEEELTLATLMEP</sequence>
<reference evidence="2 3" key="1">
    <citation type="submission" date="2016-02" db="EMBL/GenBank/DDBJ databases">
        <title>Band-tailed pigeon sequencing and assembly.</title>
        <authorList>
            <person name="Soares A.E."/>
            <person name="Novak B.J."/>
            <person name="Rice E.S."/>
            <person name="O'Connell B."/>
            <person name="Chang D."/>
            <person name="Weber S."/>
            <person name="Shapiro B."/>
        </authorList>
    </citation>
    <scope>NUCLEOTIDE SEQUENCE [LARGE SCALE GENOMIC DNA]</scope>
    <source>
        <strain evidence="2">BTP2013</strain>
        <tissue evidence="2">Blood</tissue>
    </source>
</reference>
<feature type="region of interest" description="Disordered" evidence="1">
    <location>
        <begin position="1"/>
        <end position="21"/>
    </location>
</feature>
<name>A0A1V4KH91_PATFA</name>
<organism evidence="2 3">
    <name type="scientific">Patagioenas fasciata monilis</name>
    <dbReference type="NCBI Taxonomy" id="372326"/>
    <lineage>
        <taxon>Eukaryota</taxon>
        <taxon>Metazoa</taxon>
        <taxon>Chordata</taxon>
        <taxon>Craniata</taxon>
        <taxon>Vertebrata</taxon>
        <taxon>Euteleostomi</taxon>
        <taxon>Archelosauria</taxon>
        <taxon>Archosauria</taxon>
        <taxon>Dinosauria</taxon>
        <taxon>Saurischia</taxon>
        <taxon>Theropoda</taxon>
        <taxon>Coelurosauria</taxon>
        <taxon>Aves</taxon>
        <taxon>Neognathae</taxon>
        <taxon>Neoaves</taxon>
        <taxon>Columbimorphae</taxon>
        <taxon>Columbiformes</taxon>
        <taxon>Columbidae</taxon>
        <taxon>Patagioenas</taxon>
    </lineage>
</organism>
<protein>
    <submittedName>
        <fullName evidence="2">Uncharacterized protein</fullName>
    </submittedName>
</protein>
<proteinExistence type="predicted"/>